<dbReference type="GO" id="GO:0031080">
    <property type="term" value="C:nuclear pore outer ring"/>
    <property type="evidence" value="ECO:0007669"/>
    <property type="project" value="InterPro"/>
</dbReference>
<organism evidence="1 2">
    <name type="scientific">Malassezia brasiliensis</name>
    <dbReference type="NCBI Taxonomy" id="1821822"/>
    <lineage>
        <taxon>Eukaryota</taxon>
        <taxon>Fungi</taxon>
        <taxon>Dikarya</taxon>
        <taxon>Basidiomycota</taxon>
        <taxon>Ustilaginomycotina</taxon>
        <taxon>Malasseziomycetes</taxon>
        <taxon>Malasseziales</taxon>
        <taxon>Malasseziaceae</taxon>
        <taxon>Malassezia</taxon>
    </lineage>
</organism>
<dbReference type="EMBL" id="CP119951">
    <property type="protein sequence ID" value="WFC94718.1"/>
    <property type="molecule type" value="Genomic_DNA"/>
</dbReference>
<proteinExistence type="predicted"/>
<dbReference type="SUPFAM" id="SSF50978">
    <property type="entry name" value="WD40 repeat-like"/>
    <property type="match status" value="1"/>
</dbReference>
<dbReference type="InterPro" id="IPR036322">
    <property type="entry name" value="WD40_repeat_dom_sf"/>
</dbReference>
<dbReference type="PANTHER" id="PTHR22806:SF0">
    <property type="entry name" value="NUCLEOPORIN NUP37"/>
    <property type="match status" value="1"/>
</dbReference>
<dbReference type="PANTHER" id="PTHR22806">
    <property type="entry name" value="NUCLEOPORIN NUP37 P37 -RELATED"/>
    <property type="match status" value="1"/>
</dbReference>
<gene>
    <name evidence="1" type="ORF">MBRA1_001352</name>
</gene>
<dbReference type="AlphaFoldDB" id="A0AAF0DSN1"/>
<reference evidence="1" key="1">
    <citation type="submission" date="2023-03" db="EMBL/GenBank/DDBJ databases">
        <title>Mating type loci evolution in Malassezia.</title>
        <authorList>
            <person name="Coelho M.A."/>
        </authorList>
    </citation>
    <scope>NUCLEOTIDE SEQUENCE</scope>
    <source>
        <strain evidence="1">CBS 14135</strain>
    </source>
</reference>
<sequence length="382" mass="39073">MSWAGHGQGPWQPVLELPERVGVVQCSVAPLAKTLVAVATEHSVFVYATHTDGARLALHRVASFLVGARAAALAWSPGAQYGQEDGVVRIELLAAVGDELRLLTATHDATSNAVLGTAGVRIDDVAWCAAPGYERYVAVGCADGVQLWDLEPADGAHAAVRRVLRLGAPVVSVAFHAHVPKLLLAVDASGVGRLVDWPAALDAREAHAVPTHASFADAPAVARHAAQGAAARGHAAWHAQDAEVVCAALGAHWRVWQVPRGGAARVVLQGAVPGGAAPAGAWVAWAPTNARLLAVGARAPCAEGGVQLIDTAFPQSPRTVAVHAQTARVPAAVDVRARGVRGAVRAVAEGVGGLAWLPQRVGGVEVLLVAVGARLVAVPAAT</sequence>
<dbReference type="InterPro" id="IPR037626">
    <property type="entry name" value="NUP37"/>
</dbReference>
<evidence type="ECO:0000313" key="2">
    <source>
        <dbReference type="Proteomes" id="UP001216638"/>
    </source>
</evidence>
<dbReference type="Proteomes" id="UP001216638">
    <property type="component" value="Chromosome 1"/>
</dbReference>
<keyword evidence="2" id="KW-1185">Reference proteome</keyword>
<protein>
    <submittedName>
        <fullName evidence="1">Uncharacterized protein</fullName>
    </submittedName>
</protein>
<dbReference type="Gene3D" id="2.130.10.10">
    <property type="entry name" value="YVTN repeat-like/Quinoprotein amine dehydrogenase"/>
    <property type="match status" value="1"/>
</dbReference>
<accession>A0AAF0DSN1</accession>
<name>A0AAF0DSN1_9BASI</name>
<evidence type="ECO:0000313" key="1">
    <source>
        <dbReference type="EMBL" id="WFC94718.1"/>
    </source>
</evidence>
<dbReference type="InterPro" id="IPR015943">
    <property type="entry name" value="WD40/YVTN_repeat-like_dom_sf"/>
</dbReference>